<dbReference type="AlphaFoldDB" id="A0A1Q9DIP3"/>
<dbReference type="OrthoDB" id="431157at2759"/>
<evidence type="ECO:0000313" key="3">
    <source>
        <dbReference type="Proteomes" id="UP000186817"/>
    </source>
</evidence>
<feature type="region of interest" description="Disordered" evidence="1">
    <location>
        <begin position="1"/>
        <end position="49"/>
    </location>
</feature>
<name>A0A1Q9DIP3_SYMMI</name>
<comment type="caution">
    <text evidence="2">The sequence shown here is derived from an EMBL/GenBank/DDBJ whole genome shotgun (WGS) entry which is preliminary data.</text>
</comment>
<reference evidence="2 3" key="1">
    <citation type="submission" date="2016-02" db="EMBL/GenBank/DDBJ databases">
        <title>Genome analysis of coral dinoflagellate symbionts highlights evolutionary adaptations to a symbiotic lifestyle.</title>
        <authorList>
            <person name="Aranda M."/>
            <person name="Li Y."/>
            <person name="Liew Y.J."/>
            <person name="Baumgarten S."/>
            <person name="Simakov O."/>
            <person name="Wilson M."/>
            <person name="Piel J."/>
            <person name="Ashoor H."/>
            <person name="Bougouffa S."/>
            <person name="Bajic V.B."/>
            <person name="Ryu T."/>
            <person name="Ravasi T."/>
            <person name="Bayer T."/>
            <person name="Micklem G."/>
            <person name="Kim H."/>
            <person name="Bhak J."/>
            <person name="Lajeunesse T.C."/>
            <person name="Voolstra C.R."/>
        </authorList>
    </citation>
    <scope>NUCLEOTIDE SEQUENCE [LARGE SCALE GENOMIC DNA]</scope>
    <source>
        <strain evidence="2 3">CCMP2467</strain>
    </source>
</reference>
<sequence>MKRSAPEVGDALGPKEPMEPGIASPEPDVLGREHDSSEGQLESECASSSVSLLDEEEFENAEKMAELAGGQVAEVLVRALTQGRAQGAIDTLQAKGWGTHANFAFSTAVVPGQVDDSVFVRDVIAAVLGDEGHSSAAALRRLHFESYTLTAAELKWQTENTESDVPACRGSRTASHAVVNLVCQCVEDQRVRYLELSRAADRECHVQLARLTRAGFSTPGPGKLPLDDHLATVLQMASIHWILMPTRLAGKSAQPTAEDHESSLKMWGTRPPIFLWLWSNKLG</sequence>
<dbReference type="EMBL" id="LSRX01000519">
    <property type="protein sequence ID" value="OLP95029.1"/>
    <property type="molecule type" value="Genomic_DNA"/>
</dbReference>
<organism evidence="2 3">
    <name type="scientific">Symbiodinium microadriaticum</name>
    <name type="common">Dinoflagellate</name>
    <name type="synonym">Zooxanthella microadriatica</name>
    <dbReference type="NCBI Taxonomy" id="2951"/>
    <lineage>
        <taxon>Eukaryota</taxon>
        <taxon>Sar</taxon>
        <taxon>Alveolata</taxon>
        <taxon>Dinophyceae</taxon>
        <taxon>Suessiales</taxon>
        <taxon>Symbiodiniaceae</taxon>
        <taxon>Symbiodinium</taxon>
    </lineage>
</organism>
<dbReference type="Proteomes" id="UP000186817">
    <property type="component" value="Unassembled WGS sequence"/>
</dbReference>
<evidence type="ECO:0000256" key="1">
    <source>
        <dbReference type="SAM" id="MobiDB-lite"/>
    </source>
</evidence>
<evidence type="ECO:0000313" key="2">
    <source>
        <dbReference type="EMBL" id="OLP95029.1"/>
    </source>
</evidence>
<keyword evidence="3" id="KW-1185">Reference proteome</keyword>
<proteinExistence type="predicted"/>
<protein>
    <submittedName>
        <fullName evidence="2">Uncharacterized protein</fullName>
    </submittedName>
</protein>
<accession>A0A1Q9DIP3</accession>
<gene>
    <name evidence="2" type="ORF">AK812_SmicGene22880</name>
</gene>